<evidence type="ECO:0000313" key="2">
    <source>
        <dbReference type="Proteomes" id="UP000289886"/>
    </source>
</evidence>
<dbReference type="AlphaFoldDB" id="A0A444UU02"/>
<gene>
    <name evidence="1" type="ORF">EOD39_20952</name>
</gene>
<evidence type="ECO:0008006" key="3">
    <source>
        <dbReference type="Google" id="ProtNLM"/>
    </source>
</evidence>
<dbReference type="Proteomes" id="UP000289886">
    <property type="component" value="Unassembled WGS sequence"/>
</dbReference>
<dbReference type="EMBL" id="SCEB01008101">
    <property type="protein sequence ID" value="RXM91654.1"/>
    <property type="molecule type" value="Genomic_DNA"/>
</dbReference>
<proteinExistence type="predicted"/>
<reference evidence="1 2" key="1">
    <citation type="submission" date="2019-01" db="EMBL/GenBank/DDBJ databases">
        <title>Draft Genome and Complete Hox-Cluster Characterization of the Sterlet Sturgeon (Acipenser ruthenus).</title>
        <authorList>
            <person name="Wei Q."/>
        </authorList>
    </citation>
    <scope>NUCLEOTIDE SEQUENCE [LARGE SCALE GENOMIC DNA]</scope>
    <source>
        <strain evidence="1">WHYD16114868_AA</strain>
        <tissue evidence="1">Blood</tissue>
    </source>
</reference>
<keyword evidence="2" id="KW-1185">Reference proteome</keyword>
<name>A0A444UU02_ACIRT</name>
<evidence type="ECO:0000313" key="1">
    <source>
        <dbReference type="EMBL" id="RXM91654.1"/>
    </source>
</evidence>
<accession>A0A444UU02</accession>
<dbReference type="SUPFAM" id="SSF49265">
    <property type="entry name" value="Fibronectin type III"/>
    <property type="match status" value="1"/>
</dbReference>
<organism evidence="1 2">
    <name type="scientific">Acipenser ruthenus</name>
    <name type="common">Sterlet sturgeon</name>
    <dbReference type="NCBI Taxonomy" id="7906"/>
    <lineage>
        <taxon>Eukaryota</taxon>
        <taxon>Metazoa</taxon>
        <taxon>Chordata</taxon>
        <taxon>Craniata</taxon>
        <taxon>Vertebrata</taxon>
        <taxon>Euteleostomi</taxon>
        <taxon>Actinopterygii</taxon>
        <taxon>Chondrostei</taxon>
        <taxon>Acipenseriformes</taxon>
        <taxon>Acipenseridae</taxon>
        <taxon>Acipenser</taxon>
    </lineage>
</organism>
<sequence length="80" mass="8876">MEGVQSSYLINYTTRFWKLSHSVVARTNATILTDVRSGVEYSVTVQTLLQMGQSNVTSQPITIKCSTRQTVALEFGFTAL</sequence>
<comment type="caution">
    <text evidence="1">The sequence shown here is derived from an EMBL/GenBank/DDBJ whole genome shotgun (WGS) entry which is preliminary data.</text>
</comment>
<protein>
    <recommendedName>
        <fullName evidence="3">Fibronectin type-III domain-containing protein</fullName>
    </recommendedName>
</protein>
<dbReference type="InterPro" id="IPR036116">
    <property type="entry name" value="FN3_sf"/>
</dbReference>